<evidence type="ECO:0000256" key="2">
    <source>
        <dbReference type="SAM" id="Phobius"/>
    </source>
</evidence>
<reference evidence="3 4" key="1">
    <citation type="journal article" date="2019" name="New Phytol.">
        <title>Comparative genomics reveals unique wood-decay strategies and fruiting body development in the Schizophyllaceae.</title>
        <authorList>
            <person name="Almasi E."/>
            <person name="Sahu N."/>
            <person name="Krizsan K."/>
            <person name="Balint B."/>
            <person name="Kovacs G.M."/>
            <person name="Kiss B."/>
            <person name="Cseklye J."/>
            <person name="Drula E."/>
            <person name="Henrissat B."/>
            <person name="Nagy I."/>
            <person name="Chovatia M."/>
            <person name="Adam C."/>
            <person name="LaButti K."/>
            <person name="Lipzen A."/>
            <person name="Riley R."/>
            <person name="Grigoriev I.V."/>
            <person name="Nagy L.G."/>
        </authorList>
    </citation>
    <scope>NUCLEOTIDE SEQUENCE [LARGE SCALE GENOMIC DNA]</scope>
    <source>
        <strain evidence="3 4">NL-1724</strain>
    </source>
</reference>
<dbReference type="OrthoDB" id="3258237at2759"/>
<protein>
    <submittedName>
        <fullName evidence="3">Uncharacterized protein</fullName>
    </submittedName>
</protein>
<comment type="caution">
    <text evidence="3">The sequence shown here is derived from an EMBL/GenBank/DDBJ whole genome shotgun (WGS) entry which is preliminary data.</text>
</comment>
<accession>A0A550CXH6</accession>
<dbReference type="STRING" id="97359.A0A550CXH6"/>
<name>A0A550CXH6_9AGAR</name>
<evidence type="ECO:0000256" key="1">
    <source>
        <dbReference type="SAM" id="MobiDB-lite"/>
    </source>
</evidence>
<proteinExistence type="predicted"/>
<sequence length="459" mass="48762">MSGTLLLTVEDSSPLVSYNPEGAWKDGEPSDSSSYSGNSYHYTGSKGAYASISFNGTGISIYGANGPDYGPYSIYVDNTLVGAGNGKTPTMQTKALLGTVTGLEVGAHTVDLMNNSDALLDVDWAVLATDLNTDGVSVDDRDGGVEYHPSAEWATSDTEHTTESLEVAYAALSFYGDAIAVYGTASPDHARAQALVDGQVVQMAATNGTELASAHSGVLIYFMTGLPTAQHSLKIEADPDSSGKSLAIDAIHIYSSSGAASVANWKPAGDDALPLGIILGAGVAGGLVALVLIGLLVHFLRKRRKRRARQSEPEPTSPELPFQIPTSTCKPFSIKTTSHSRWSDETLAFRWQWKKDGKGKGKNVKTKIPKAKHIKEKDSLPDVPILTPMMRRAFSPASLDTLRSDGSYASNLPILYRDSPTGVLSGTTTPLTATFSDFSGEQYPRQLTVSNLLACIDIF</sequence>
<feature type="region of interest" description="Disordered" evidence="1">
    <location>
        <begin position="17"/>
        <end position="36"/>
    </location>
</feature>
<organism evidence="3 4">
    <name type="scientific">Schizophyllum amplum</name>
    <dbReference type="NCBI Taxonomy" id="97359"/>
    <lineage>
        <taxon>Eukaryota</taxon>
        <taxon>Fungi</taxon>
        <taxon>Dikarya</taxon>
        <taxon>Basidiomycota</taxon>
        <taxon>Agaricomycotina</taxon>
        <taxon>Agaricomycetes</taxon>
        <taxon>Agaricomycetidae</taxon>
        <taxon>Agaricales</taxon>
        <taxon>Schizophyllaceae</taxon>
        <taxon>Schizophyllum</taxon>
    </lineage>
</organism>
<dbReference type="AlphaFoldDB" id="A0A550CXH6"/>
<gene>
    <name evidence="3" type="ORF">BD626DRAFT_563246</name>
</gene>
<dbReference type="EMBL" id="VDMD01000001">
    <property type="protein sequence ID" value="TRM69505.1"/>
    <property type="molecule type" value="Genomic_DNA"/>
</dbReference>
<keyword evidence="2" id="KW-1133">Transmembrane helix</keyword>
<evidence type="ECO:0000313" key="3">
    <source>
        <dbReference type="EMBL" id="TRM69505.1"/>
    </source>
</evidence>
<keyword evidence="2" id="KW-0812">Transmembrane</keyword>
<dbReference type="Gene3D" id="2.60.120.260">
    <property type="entry name" value="Galactose-binding domain-like"/>
    <property type="match status" value="2"/>
</dbReference>
<dbReference type="Proteomes" id="UP000320762">
    <property type="component" value="Unassembled WGS sequence"/>
</dbReference>
<evidence type="ECO:0000313" key="4">
    <source>
        <dbReference type="Proteomes" id="UP000320762"/>
    </source>
</evidence>
<keyword evidence="2" id="KW-0472">Membrane</keyword>
<keyword evidence="4" id="KW-1185">Reference proteome</keyword>
<feature type="transmembrane region" description="Helical" evidence="2">
    <location>
        <begin position="275"/>
        <end position="300"/>
    </location>
</feature>